<protein>
    <recommendedName>
        <fullName evidence="4">Sulfotransferase</fullName>
    </recommendedName>
</protein>
<dbReference type="Gene3D" id="3.40.50.300">
    <property type="entry name" value="P-loop containing nucleotide triphosphate hydrolases"/>
    <property type="match status" value="1"/>
</dbReference>
<dbReference type="InterPro" id="IPR026634">
    <property type="entry name" value="TPST-like"/>
</dbReference>
<proteinExistence type="predicted"/>
<reference evidence="2 3" key="1">
    <citation type="journal article" date="2016" name="Nat. Commun.">
        <title>Thousands of microbial genomes shed light on interconnected biogeochemical processes in an aquifer system.</title>
        <authorList>
            <person name="Anantharaman K."/>
            <person name="Brown C.T."/>
            <person name="Hug L.A."/>
            <person name="Sharon I."/>
            <person name="Castelle C.J."/>
            <person name="Probst A.J."/>
            <person name="Thomas B.C."/>
            <person name="Singh A."/>
            <person name="Wilkins M.J."/>
            <person name="Karaoz U."/>
            <person name="Brodie E.L."/>
            <person name="Williams K.H."/>
            <person name="Hubbard S.S."/>
            <person name="Banfield J.F."/>
        </authorList>
    </citation>
    <scope>NUCLEOTIDE SEQUENCE [LARGE SCALE GENOMIC DNA]</scope>
</reference>
<evidence type="ECO:0000313" key="2">
    <source>
        <dbReference type="EMBL" id="OGC44886.1"/>
    </source>
</evidence>
<evidence type="ECO:0000256" key="1">
    <source>
        <dbReference type="ARBA" id="ARBA00022679"/>
    </source>
</evidence>
<sequence>MKNTEVNRRPIFIGGCPRSGTTMLGSMLGSGDHCITTPESLFKQEIPRRLSVDWSVGINRREFISALTKNFEFKLWEIPLPVDSLPLILTKSDYRNLLFNLVDSYASTVNRSDWKVWVDHTPRNIIRPLMMLDIFPNARFISIVRDPRGVAASIIPLDWGPNTARDVAKLWADRLLAILALESAFPDKCLRVKYEDLVLNPQKNLQAICDFSRIEFESSMVLGKGFKLPDYTKEQHKLVGKAPDVTRTDAWKRELTDQQIYQIERLLGDLLEMMDYTKIGFRPPPQTISQRVILRAKNEVGRFFKKRSRLARMEKYGK</sequence>
<dbReference type="Pfam" id="PF13469">
    <property type="entry name" value="Sulfotransfer_3"/>
    <property type="match status" value="1"/>
</dbReference>
<dbReference type="PANTHER" id="PTHR12788:SF10">
    <property type="entry name" value="PROTEIN-TYROSINE SULFOTRANSFERASE"/>
    <property type="match status" value="1"/>
</dbReference>
<dbReference type="Proteomes" id="UP000176583">
    <property type="component" value="Unassembled WGS sequence"/>
</dbReference>
<name>A0A1F4UIY5_UNCKA</name>
<evidence type="ECO:0000313" key="3">
    <source>
        <dbReference type="Proteomes" id="UP000176583"/>
    </source>
</evidence>
<accession>A0A1F4UIY5</accession>
<dbReference type="SUPFAM" id="SSF52540">
    <property type="entry name" value="P-loop containing nucleoside triphosphate hydrolases"/>
    <property type="match status" value="1"/>
</dbReference>
<dbReference type="InterPro" id="IPR027417">
    <property type="entry name" value="P-loop_NTPase"/>
</dbReference>
<keyword evidence="1" id="KW-0808">Transferase</keyword>
<dbReference type="AlphaFoldDB" id="A0A1F4UIY5"/>
<gene>
    <name evidence="2" type="ORF">A2V54_00165</name>
</gene>
<comment type="caution">
    <text evidence="2">The sequence shown here is derived from an EMBL/GenBank/DDBJ whole genome shotgun (WGS) entry which is preliminary data.</text>
</comment>
<dbReference type="STRING" id="1802613.A2V54_00165"/>
<dbReference type="GO" id="GO:0008476">
    <property type="term" value="F:protein-tyrosine sulfotransferase activity"/>
    <property type="evidence" value="ECO:0007669"/>
    <property type="project" value="InterPro"/>
</dbReference>
<organism evidence="2 3">
    <name type="scientific">candidate division WWE3 bacterium RBG_19FT_COMBO_53_11</name>
    <dbReference type="NCBI Taxonomy" id="1802613"/>
    <lineage>
        <taxon>Bacteria</taxon>
        <taxon>Katanobacteria</taxon>
    </lineage>
</organism>
<evidence type="ECO:0008006" key="4">
    <source>
        <dbReference type="Google" id="ProtNLM"/>
    </source>
</evidence>
<dbReference type="EMBL" id="MEUW01000005">
    <property type="protein sequence ID" value="OGC44886.1"/>
    <property type="molecule type" value="Genomic_DNA"/>
</dbReference>
<dbReference type="PANTHER" id="PTHR12788">
    <property type="entry name" value="PROTEIN-TYROSINE SULFOTRANSFERASE 2"/>
    <property type="match status" value="1"/>
</dbReference>